<sequence>MTDTRVRIIWDTNVFVQALIMGQEQILDYLDDLIWQSEQELIDLIVPKAVQAELYGILRAGRLNRINDAGEKVRNYAFSHSEVMYLLEAFPTLFDFDFLSELEAYAWPADLDYKYTLFAILHAEYGWSDWGQSVIETRLLHSVEHLGLKDQLDFPIMAAALIEGIDLLVSSNMKDFIDALGKIRVMKSHDARRFDHFSLHRDSSDYE</sequence>
<accession>A0ABV5KY45</accession>
<protein>
    <recommendedName>
        <fullName evidence="3">PIN domain-containing protein</fullName>
    </recommendedName>
</protein>
<reference evidence="1 2" key="1">
    <citation type="submission" date="2024-09" db="EMBL/GenBank/DDBJ databases">
        <authorList>
            <person name="Sun Q."/>
            <person name="Mori K."/>
        </authorList>
    </citation>
    <scope>NUCLEOTIDE SEQUENCE [LARGE SCALE GENOMIC DNA]</scope>
    <source>
        <strain evidence="1 2">TISTR 2452</strain>
    </source>
</reference>
<organism evidence="1 2">
    <name type="scientific">Paenibacillus aurantiacus</name>
    <dbReference type="NCBI Taxonomy" id="1936118"/>
    <lineage>
        <taxon>Bacteria</taxon>
        <taxon>Bacillati</taxon>
        <taxon>Bacillota</taxon>
        <taxon>Bacilli</taxon>
        <taxon>Bacillales</taxon>
        <taxon>Paenibacillaceae</taxon>
        <taxon>Paenibacillus</taxon>
    </lineage>
</organism>
<comment type="caution">
    <text evidence="1">The sequence shown here is derived from an EMBL/GenBank/DDBJ whole genome shotgun (WGS) entry which is preliminary data.</text>
</comment>
<dbReference type="Proteomes" id="UP001589747">
    <property type="component" value="Unassembled WGS sequence"/>
</dbReference>
<evidence type="ECO:0000313" key="1">
    <source>
        <dbReference type="EMBL" id="MFB9328987.1"/>
    </source>
</evidence>
<dbReference type="EMBL" id="JBHMDO010000038">
    <property type="protein sequence ID" value="MFB9328987.1"/>
    <property type="molecule type" value="Genomic_DNA"/>
</dbReference>
<gene>
    <name evidence="1" type="ORF">ACFFSY_23885</name>
</gene>
<evidence type="ECO:0000313" key="2">
    <source>
        <dbReference type="Proteomes" id="UP001589747"/>
    </source>
</evidence>
<proteinExistence type="predicted"/>
<keyword evidence="2" id="KW-1185">Reference proteome</keyword>
<dbReference type="RefSeq" id="WP_377498821.1">
    <property type="nucleotide sequence ID" value="NZ_JBHMDO010000038.1"/>
</dbReference>
<evidence type="ECO:0008006" key="3">
    <source>
        <dbReference type="Google" id="ProtNLM"/>
    </source>
</evidence>
<name>A0ABV5KY45_9BACL</name>